<comment type="cofactor">
    <cofactor evidence="1">
        <name>Zn(2+)</name>
        <dbReference type="ChEBI" id="CHEBI:29105"/>
    </cofactor>
</comment>
<dbReference type="GO" id="GO:0006154">
    <property type="term" value="P:adenosine catabolic process"/>
    <property type="evidence" value="ECO:0007669"/>
    <property type="project" value="TreeGrafter"/>
</dbReference>
<dbReference type="Pfam" id="PF00962">
    <property type="entry name" value="A_deaminase"/>
    <property type="match status" value="1"/>
</dbReference>
<proteinExistence type="inferred from homology"/>
<dbReference type="InterPro" id="IPR006330">
    <property type="entry name" value="Ado/ade_deaminase"/>
</dbReference>
<evidence type="ECO:0000313" key="9">
    <source>
        <dbReference type="Proteomes" id="UP000265618"/>
    </source>
</evidence>
<comment type="similarity">
    <text evidence="2">Belongs to the metallo-dependent hydrolases superfamily. Adenosine and AMP deaminases family.</text>
</comment>
<keyword evidence="5" id="KW-0378">Hydrolase</keyword>
<dbReference type="PANTHER" id="PTHR11409">
    <property type="entry name" value="ADENOSINE DEAMINASE"/>
    <property type="match status" value="1"/>
</dbReference>
<organism evidence="8 9">
    <name type="scientific">Kipferlia bialata</name>
    <dbReference type="NCBI Taxonomy" id="797122"/>
    <lineage>
        <taxon>Eukaryota</taxon>
        <taxon>Metamonada</taxon>
        <taxon>Carpediemonas-like organisms</taxon>
        <taxon>Kipferlia</taxon>
    </lineage>
</organism>
<keyword evidence="6" id="KW-0862">Zinc</keyword>
<dbReference type="SUPFAM" id="SSF51556">
    <property type="entry name" value="Metallo-dependent hydrolases"/>
    <property type="match status" value="1"/>
</dbReference>
<evidence type="ECO:0000256" key="4">
    <source>
        <dbReference type="ARBA" id="ARBA00022723"/>
    </source>
</evidence>
<feature type="domain" description="Adenosine deaminase" evidence="7">
    <location>
        <begin position="12"/>
        <end position="115"/>
    </location>
</feature>
<dbReference type="EC" id="3.5.4.4" evidence="3"/>
<evidence type="ECO:0000256" key="2">
    <source>
        <dbReference type="ARBA" id="ARBA00006676"/>
    </source>
</evidence>
<dbReference type="AlphaFoldDB" id="A0A9K3GQ89"/>
<evidence type="ECO:0000256" key="1">
    <source>
        <dbReference type="ARBA" id="ARBA00001947"/>
    </source>
</evidence>
<evidence type="ECO:0000256" key="5">
    <source>
        <dbReference type="ARBA" id="ARBA00022801"/>
    </source>
</evidence>
<feature type="non-terminal residue" evidence="8">
    <location>
        <position position="1"/>
    </location>
</feature>
<dbReference type="EMBL" id="BDIP01007359">
    <property type="protein sequence ID" value="GIQ91228.1"/>
    <property type="molecule type" value="Genomic_DNA"/>
</dbReference>
<gene>
    <name evidence="8" type="ORF">KIPB_014386</name>
</gene>
<dbReference type="InterPro" id="IPR032466">
    <property type="entry name" value="Metal_Hydrolase"/>
</dbReference>
<dbReference type="GO" id="GO:0004000">
    <property type="term" value="F:adenosine deaminase activity"/>
    <property type="evidence" value="ECO:0007669"/>
    <property type="project" value="TreeGrafter"/>
</dbReference>
<evidence type="ECO:0000259" key="7">
    <source>
        <dbReference type="Pfam" id="PF00962"/>
    </source>
</evidence>
<dbReference type="PANTHER" id="PTHR11409:SF43">
    <property type="entry name" value="ADENOSINE DEAMINASE"/>
    <property type="match status" value="1"/>
</dbReference>
<dbReference type="Gene3D" id="3.20.20.140">
    <property type="entry name" value="Metal-dependent hydrolases"/>
    <property type="match status" value="1"/>
</dbReference>
<dbReference type="InterPro" id="IPR001365">
    <property type="entry name" value="A_deaminase_dom"/>
</dbReference>
<sequence length="116" mass="12894">MSTTLETLVKLPKVDLHRHLDGSVRPQTILDLATEGGIQLPGFEGLPSLAAVESDYYVSDECTSLLDYLRGFDISLAVMQSVPNLVRITKEVVEDAHRDGVVYVEIRFGPQLHTRE</sequence>
<evidence type="ECO:0000256" key="6">
    <source>
        <dbReference type="ARBA" id="ARBA00022833"/>
    </source>
</evidence>
<dbReference type="GO" id="GO:0046103">
    <property type="term" value="P:inosine biosynthetic process"/>
    <property type="evidence" value="ECO:0007669"/>
    <property type="project" value="TreeGrafter"/>
</dbReference>
<comment type="caution">
    <text evidence="8">The sequence shown here is derived from an EMBL/GenBank/DDBJ whole genome shotgun (WGS) entry which is preliminary data.</text>
</comment>
<dbReference type="GO" id="GO:0046872">
    <property type="term" value="F:metal ion binding"/>
    <property type="evidence" value="ECO:0007669"/>
    <property type="project" value="UniProtKB-KW"/>
</dbReference>
<keyword evidence="4" id="KW-0479">Metal-binding</keyword>
<protein>
    <recommendedName>
        <fullName evidence="3">adenosine deaminase</fullName>
        <ecNumber evidence="3">3.5.4.4</ecNumber>
    </recommendedName>
</protein>
<name>A0A9K3GQ89_9EUKA</name>
<dbReference type="Proteomes" id="UP000265618">
    <property type="component" value="Unassembled WGS sequence"/>
</dbReference>
<dbReference type="GO" id="GO:0005829">
    <property type="term" value="C:cytosol"/>
    <property type="evidence" value="ECO:0007669"/>
    <property type="project" value="TreeGrafter"/>
</dbReference>
<reference evidence="8 9" key="1">
    <citation type="journal article" date="2018" name="PLoS ONE">
        <title>The draft genome of Kipferlia bialata reveals reductive genome evolution in fornicate parasites.</title>
        <authorList>
            <person name="Tanifuji G."/>
            <person name="Takabayashi S."/>
            <person name="Kume K."/>
            <person name="Takagi M."/>
            <person name="Nakayama T."/>
            <person name="Kamikawa R."/>
            <person name="Inagaki Y."/>
            <person name="Hashimoto T."/>
        </authorList>
    </citation>
    <scope>NUCLEOTIDE SEQUENCE [LARGE SCALE GENOMIC DNA]</scope>
    <source>
        <strain evidence="8">NY0173</strain>
    </source>
</reference>
<accession>A0A9K3GQ89</accession>
<keyword evidence="9" id="KW-1185">Reference proteome</keyword>
<evidence type="ECO:0000313" key="8">
    <source>
        <dbReference type="EMBL" id="GIQ91228.1"/>
    </source>
</evidence>
<evidence type="ECO:0000256" key="3">
    <source>
        <dbReference type="ARBA" id="ARBA00012784"/>
    </source>
</evidence>
<dbReference type="GO" id="GO:0043103">
    <property type="term" value="P:hypoxanthine salvage"/>
    <property type="evidence" value="ECO:0007669"/>
    <property type="project" value="TreeGrafter"/>
</dbReference>
<dbReference type="OrthoDB" id="272271at2759"/>